<name>X0W8Q6_9ZZZZ</name>
<feature type="non-terminal residue" evidence="2">
    <location>
        <position position="1"/>
    </location>
</feature>
<reference evidence="2" key="1">
    <citation type="journal article" date="2014" name="Front. Microbiol.">
        <title>High frequency of phylogenetically diverse reductive dehalogenase-homologous genes in deep subseafloor sedimentary metagenomes.</title>
        <authorList>
            <person name="Kawai M."/>
            <person name="Futagami T."/>
            <person name="Toyoda A."/>
            <person name="Takaki Y."/>
            <person name="Nishi S."/>
            <person name="Hori S."/>
            <person name="Arai W."/>
            <person name="Tsubouchi T."/>
            <person name="Morono Y."/>
            <person name="Uchiyama I."/>
            <person name="Ito T."/>
            <person name="Fujiyama A."/>
            <person name="Inagaki F."/>
            <person name="Takami H."/>
        </authorList>
    </citation>
    <scope>NUCLEOTIDE SEQUENCE</scope>
    <source>
        <strain evidence="2">Expedition CK06-06</strain>
    </source>
</reference>
<feature type="non-terminal residue" evidence="2">
    <location>
        <position position="255"/>
    </location>
</feature>
<dbReference type="GO" id="GO:0035556">
    <property type="term" value="P:intracellular signal transduction"/>
    <property type="evidence" value="ECO:0007669"/>
    <property type="project" value="InterPro"/>
</dbReference>
<dbReference type="InterPro" id="IPR050697">
    <property type="entry name" value="Adenylyl/Guanylyl_Cyclase_3/4"/>
</dbReference>
<evidence type="ECO:0000313" key="2">
    <source>
        <dbReference type="EMBL" id="GAG20953.1"/>
    </source>
</evidence>
<dbReference type="InterPro" id="IPR001054">
    <property type="entry name" value="A/G_cyclase"/>
</dbReference>
<dbReference type="SMART" id="SM00044">
    <property type="entry name" value="CYCc"/>
    <property type="match status" value="1"/>
</dbReference>
<dbReference type="Gene3D" id="1.25.40.10">
    <property type="entry name" value="Tetratricopeptide repeat domain"/>
    <property type="match status" value="1"/>
</dbReference>
<dbReference type="GO" id="GO:0009190">
    <property type="term" value="P:cyclic nucleotide biosynthetic process"/>
    <property type="evidence" value="ECO:0007669"/>
    <property type="project" value="InterPro"/>
</dbReference>
<dbReference type="SUPFAM" id="SSF48452">
    <property type="entry name" value="TPR-like"/>
    <property type="match status" value="1"/>
</dbReference>
<proteinExistence type="predicted"/>
<dbReference type="CDD" id="cd07302">
    <property type="entry name" value="CHD"/>
    <property type="match status" value="1"/>
</dbReference>
<dbReference type="SUPFAM" id="SSF55073">
    <property type="entry name" value="Nucleotide cyclase"/>
    <property type="match status" value="1"/>
</dbReference>
<gene>
    <name evidence="2" type="ORF">S01H1_58612</name>
</gene>
<sequence length="255" mass="28025">TVNNGALCIGAASRILGILASTMSRWDDAEVHFLDAITMNERIGARPWLARGRFEYARMLMTRDGPGDRRKALEQLDQALATFQELGMKGFMEQALALKLRAQGIDPTVSQSSIDAVAASVYVDKPDLRQHAAPDGTVTILFTDIEGSTEMTERLGDRRWLELLRGHNAIVREQVAAHEGFEVKSEGDGFMLAFGSARRALQCAVDTQRAFARHNESAEEPIRVRIGLHTGEAIKEADDFYGKNVILAARIAGEA</sequence>
<dbReference type="PANTHER" id="PTHR43081:SF1">
    <property type="entry name" value="ADENYLATE CYCLASE, TERMINAL-DIFFERENTIATION SPECIFIC"/>
    <property type="match status" value="1"/>
</dbReference>
<dbReference type="AlphaFoldDB" id="X0W8Q6"/>
<dbReference type="EMBL" id="BARS01038291">
    <property type="protein sequence ID" value="GAG20953.1"/>
    <property type="molecule type" value="Genomic_DNA"/>
</dbReference>
<comment type="caution">
    <text evidence="2">The sequence shown here is derived from an EMBL/GenBank/DDBJ whole genome shotgun (WGS) entry which is preliminary data.</text>
</comment>
<feature type="domain" description="Guanylate cyclase" evidence="1">
    <location>
        <begin position="139"/>
        <end position="252"/>
    </location>
</feature>
<dbReference type="InterPro" id="IPR029787">
    <property type="entry name" value="Nucleotide_cyclase"/>
</dbReference>
<dbReference type="PANTHER" id="PTHR43081">
    <property type="entry name" value="ADENYLATE CYCLASE, TERMINAL-DIFFERENTIATION SPECIFIC-RELATED"/>
    <property type="match status" value="1"/>
</dbReference>
<dbReference type="InterPro" id="IPR011990">
    <property type="entry name" value="TPR-like_helical_dom_sf"/>
</dbReference>
<dbReference type="Gene3D" id="3.30.70.1230">
    <property type="entry name" value="Nucleotide cyclase"/>
    <property type="match status" value="1"/>
</dbReference>
<dbReference type="Pfam" id="PF00211">
    <property type="entry name" value="Guanylate_cyc"/>
    <property type="match status" value="1"/>
</dbReference>
<accession>X0W8Q6</accession>
<dbReference type="PROSITE" id="PS50125">
    <property type="entry name" value="GUANYLATE_CYCLASE_2"/>
    <property type="match status" value="1"/>
</dbReference>
<evidence type="ECO:0000259" key="1">
    <source>
        <dbReference type="PROSITE" id="PS50125"/>
    </source>
</evidence>
<protein>
    <recommendedName>
        <fullName evidence="1">Guanylate cyclase domain-containing protein</fullName>
    </recommendedName>
</protein>
<organism evidence="2">
    <name type="scientific">marine sediment metagenome</name>
    <dbReference type="NCBI Taxonomy" id="412755"/>
    <lineage>
        <taxon>unclassified sequences</taxon>
        <taxon>metagenomes</taxon>
        <taxon>ecological metagenomes</taxon>
    </lineage>
</organism>